<name>A0A917FTZ8_9BACL</name>
<accession>A0A917FTZ8</accession>
<dbReference type="Pfam" id="PF02055">
    <property type="entry name" value="Glyco_hydro_30"/>
    <property type="match status" value="1"/>
</dbReference>
<dbReference type="GO" id="GO:0016020">
    <property type="term" value="C:membrane"/>
    <property type="evidence" value="ECO:0007669"/>
    <property type="project" value="GOC"/>
</dbReference>
<comment type="caution">
    <text evidence="7">The sequence shown here is derived from an EMBL/GenBank/DDBJ whole genome shotgun (WGS) entry which is preliminary data.</text>
</comment>
<proteinExistence type="inferred from homology"/>
<evidence type="ECO:0000256" key="3">
    <source>
        <dbReference type="ARBA" id="ARBA00022801"/>
    </source>
</evidence>
<evidence type="ECO:0000313" key="8">
    <source>
        <dbReference type="Proteomes" id="UP000637643"/>
    </source>
</evidence>
<keyword evidence="3 4" id="KW-0378">Hydrolase</keyword>
<dbReference type="PANTHER" id="PTHR11069">
    <property type="entry name" value="GLUCOSYLCERAMIDASE"/>
    <property type="match status" value="1"/>
</dbReference>
<dbReference type="AlphaFoldDB" id="A0A917FTZ8"/>
<dbReference type="InterPro" id="IPR017853">
    <property type="entry name" value="GH"/>
</dbReference>
<evidence type="ECO:0000313" key="7">
    <source>
        <dbReference type="EMBL" id="GGG01424.1"/>
    </source>
</evidence>
<evidence type="ECO:0000259" key="5">
    <source>
        <dbReference type="Pfam" id="PF02055"/>
    </source>
</evidence>
<dbReference type="Pfam" id="PF17189">
    <property type="entry name" value="Glyco_hydro_30C"/>
    <property type="match status" value="1"/>
</dbReference>
<comment type="similarity">
    <text evidence="1 4">Belongs to the glycosyl hydrolase 30 family.</text>
</comment>
<dbReference type="SUPFAM" id="SSF51011">
    <property type="entry name" value="Glycosyl hydrolase domain"/>
    <property type="match status" value="1"/>
</dbReference>
<feature type="domain" description="Glycosyl hydrolase family 30 TIM-barrel" evidence="5">
    <location>
        <begin position="2"/>
        <end position="146"/>
    </location>
</feature>
<protein>
    <submittedName>
        <fullName evidence="7">Uncharacterized protein</fullName>
    </submittedName>
</protein>
<feature type="domain" description="Glycosyl hydrolase family 30 beta sandwich" evidence="6">
    <location>
        <begin position="149"/>
        <end position="209"/>
    </location>
</feature>
<keyword evidence="2" id="KW-0732">Signal</keyword>
<dbReference type="GO" id="GO:0004348">
    <property type="term" value="F:glucosylceramidase activity"/>
    <property type="evidence" value="ECO:0007669"/>
    <property type="project" value="InterPro"/>
</dbReference>
<sequence length="216" mass="23790">MDTKLIGFDHNWDKAAEYAGTLQGDSGAADYTDGTAYHCYAGTPDAMSQVHEAFPDKNIYFTECSGGEWNSDFGENFSWDMSNLIIGSPRNWAKTVLLWNLALDPDGGPENGGCPNCRGVVTIDPQTGDVAKNVEYYALGHASKFVDPGAVRIESTQYSGRIETVAYENPDASLVLIAANTSNEEQAFTVRWKWRTFDYTLPPKSAVTYKWISDAN</sequence>
<dbReference type="InterPro" id="IPR033452">
    <property type="entry name" value="GH30_C"/>
</dbReference>
<dbReference type="InterPro" id="IPR001139">
    <property type="entry name" value="Glyco_hydro_30"/>
</dbReference>
<reference evidence="7" key="2">
    <citation type="submission" date="2020-09" db="EMBL/GenBank/DDBJ databases">
        <authorList>
            <person name="Sun Q."/>
            <person name="Zhou Y."/>
        </authorList>
    </citation>
    <scope>NUCLEOTIDE SEQUENCE</scope>
    <source>
        <strain evidence="7">CGMCC 1.16134</strain>
    </source>
</reference>
<evidence type="ECO:0000256" key="1">
    <source>
        <dbReference type="ARBA" id="ARBA00005382"/>
    </source>
</evidence>
<dbReference type="InterPro" id="IPR033453">
    <property type="entry name" value="Glyco_hydro_30_TIM-barrel"/>
</dbReference>
<keyword evidence="4" id="KW-0326">Glycosidase</keyword>
<gene>
    <name evidence="7" type="ORF">GCM10010912_52880</name>
</gene>
<dbReference type="SUPFAM" id="SSF51445">
    <property type="entry name" value="(Trans)glycosidases"/>
    <property type="match status" value="1"/>
</dbReference>
<evidence type="ECO:0000256" key="4">
    <source>
        <dbReference type="RuleBase" id="RU361188"/>
    </source>
</evidence>
<organism evidence="7 8">
    <name type="scientific">Paenibacillus albidus</name>
    <dbReference type="NCBI Taxonomy" id="2041023"/>
    <lineage>
        <taxon>Bacteria</taxon>
        <taxon>Bacillati</taxon>
        <taxon>Bacillota</taxon>
        <taxon>Bacilli</taxon>
        <taxon>Bacillales</taxon>
        <taxon>Paenibacillaceae</taxon>
        <taxon>Paenibacillus</taxon>
    </lineage>
</organism>
<keyword evidence="8" id="KW-1185">Reference proteome</keyword>
<dbReference type="Proteomes" id="UP000637643">
    <property type="component" value="Unassembled WGS sequence"/>
</dbReference>
<dbReference type="GO" id="GO:0006680">
    <property type="term" value="P:glucosylceramide catabolic process"/>
    <property type="evidence" value="ECO:0007669"/>
    <property type="project" value="TreeGrafter"/>
</dbReference>
<dbReference type="EMBL" id="BMKR01000032">
    <property type="protein sequence ID" value="GGG01424.1"/>
    <property type="molecule type" value="Genomic_DNA"/>
</dbReference>
<dbReference type="Gene3D" id="3.20.20.80">
    <property type="entry name" value="Glycosidases"/>
    <property type="match status" value="1"/>
</dbReference>
<reference evidence="7" key="1">
    <citation type="journal article" date="2014" name="Int. J. Syst. Evol. Microbiol.">
        <title>Complete genome sequence of Corynebacterium casei LMG S-19264T (=DSM 44701T), isolated from a smear-ripened cheese.</title>
        <authorList>
            <consortium name="US DOE Joint Genome Institute (JGI-PGF)"/>
            <person name="Walter F."/>
            <person name="Albersmeier A."/>
            <person name="Kalinowski J."/>
            <person name="Ruckert C."/>
        </authorList>
    </citation>
    <scope>NUCLEOTIDE SEQUENCE</scope>
    <source>
        <strain evidence="7">CGMCC 1.16134</strain>
    </source>
</reference>
<dbReference type="PANTHER" id="PTHR11069:SF23">
    <property type="entry name" value="LYSOSOMAL ACID GLUCOSYLCERAMIDASE"/>
    <property type="match status" value="1"/>
</dbReference>
<evidence type="ECO:0000256" key="2">
    <source>
        <dbReference type="ARBA" id="ARBA00022729"/>
    </source>
</evidence>
<evidence type="ECO:0000259" key="6">
    <source>
        <dbReference type="Pfam" id="PF17189"/>
    </source>
</evidence>